<evidence type="ECO:0000313" key="8">
    <source>
        <dbReference type="RefSeq" id="XP_031416144.1"/>
    </source>
</evidence>
<evidence type="ECO:0000256" key="4">
    <source>
        <dbReference type="SAM" id="Phobius"/>
    </source>
</evidence>
<dbReference type="InterPro" id="IPR013106">
    <property type="entry name" value="Ig_V-set"/>
</dbReference>
<dbReference type="PANTHER" id="PTHR11860:SF87">
    <property type="entry name" value="CMRF35-LIKE MOLECULE 8"/>
    <property type="match status" value="1"/>
</dbReference>
<dbReference type="InterPro" id="IPR050671">
    <property type="entry name" value="CD300_family_receptors"/>
</dbReference>
<dbReference type="InterPro" id="IPR036179">
    <property type="entry name" value="Ig-like_dom_sf"/>
</dbReference>
<dbReference type="InterPro" id="IPR003599">
    <property type="entry name" value="Ig_sub"/>
</dbReference>
<evidence type="ECO:0000259" key="6">
    <source>
        <dbReference type="PROSITE" id="PS50835"/>
    </source>
</evidence>
<evidence type="ECO:0000256" key="2">
    <source>
        <dbReference type="ARBA" id="ARBA00022692"/>
    </source>
</evidence>
<comment type="subcellular location">
    <subcellularLocation>
        <location evidence="1">Membrane</location>
    </subcellularLocation>
</comment>
<feature type="transmembrane region" description="Helical" evidence="4">
    <location>
        <begin position="263"/>
        <end position="285"/>
    </location>
</feature>
<keyword evidence="2 4" id="KW-0812">Transmembrane</keyword>
<dbReference type="RefSeq" id="XP_031416144.1">
    <property type="nucleotide sequence ID" value="XM_031560284.2"/>
</dbReference>
<dbReference type="GeneID" id="116218467"/>
<keyword evidence="3 4" id="KW-0472">Membrane</keyword>
<reference evidence="8" key="1">
    <citation type="submission" date="2025-08" db="UniProtKB">
        <authorList>
            <consortium name="RefSeq"/>
        </authorList>
    </citation>
    <scope>IDENTIFICATION</scope>
</reference>
<dbReference type="SMART" id="SM00409">
    <property type="entry name" value="IG"/>
    <property type="match status" value="2"/>
</dbReference>
<gene>
    <name evidence="8" type="primary">LOC116218467</name>
</gene>
<dbReference type="Pfam" id="PF07686">
    <property type="entry name" value="V-set"/>
    <property type="match status" value="1"/>
</dbReference>
<dbReference type="SUPFAM" id="SSF48726">
    <property type="entry name" value="Immunoglobulin"/>
    <property type="match status" value="2"/>
</dbReference>
<dbReference type="GO" id="GO:0004888">
    <property type="term" value="F:transmembrane signaling receptor activity"/>
    <property type="evidence" value="ECO:0007669"/>
    <property type="project" value="TreeGrafter"/>
</dbReference>
<feature type="signal peptide" evidence="5">
    <location>
        <begin position="1"/>
        <end position="19"/>
    </location>
</feature>
<keyword evidence="7" id="KW-1185">Reference proteome</keyword>
<keyword evidence="5" id="KW-0732">Signal</keyword>
<dbReference type="PANTHER" id="PTHR11860">
    <property type="entry name" value="POLYMERIC-IMMUNOGLOBULIN RECEPTOR"/>
    <property type="match status" value="1"/>
</dbReference>
<accession>A0A6P8EVC4</accession>
<keyword evidence="4" id="KW-1133">Transmembrane helix</keyword>
<evidence type="ECO:0000256" key="3">
    <source>
        <dbReference type="ARBA" id="ARBA00023136"/>
    </source>
</evidence>
<dbReference type="AlphaFoldDB" id="A0A6P8EVC4"/>
<dbReference type="Gene3D" id="2.60.40.10">
    <property type="entry name" value="Immunoglobulins"/>
    <property type="match status" value="2"/>
</dbReference>
<evidence type="ECO:0000256" key="1">
    <source>
        <dbReference type="ARBA" id="ARBA00004370"/>
    </source>
</evidence>
<protein>
    <submittedName>
        <fullName evidence="8">CMRF35-like molecule 1</fullName>
    </submittedName>
</protein>
<feature type="chain" id="PRO_5028386830" evidence="5">
    <location>
        <begin position="20"/>
        <end position="351"/>
    </location>
</feature>
<dbReference type="InterPro" id="IPR013783">
    <property type="entry name" value="Ig-like_fold"/>
</dbReference>
<dbReference type="OrthoDB" id="8920197at2759"/>
<dbReference type="InterPro" id="IPR007110">
    <property type="entry name" value="Ig-like_dom"/>
</dbReference>
<dbReference type="Proteomes" id="UP000515152">
    <property type="component" value="Chromosome 22"/>
</dbReference>
<dbReference type="KEGG" id="char:116218467"/>
<sequence length="351" mass="38895">MYLPLFWLGVFFLISGAYSVRTVDKVASKPQQSITIPCSYDNNYKQNRMYLCKGNAWLSCNIIAHDGEEKENVEVTHHPTQNIFTVTMRNVQPTDAGSYWCAVAIGGIWTADEKAHFHLSVTEDPDLSVERSVVSGDVGGNMSVQCRYSNTYSSKKKSWCSFKDPKCSSVGGSVAPAGTKSQIRDDGAGTLSVEMMGVKETDTGWYWCEVGDLQIPVYLNITQHAAITIPTTTTCNYSGCVKESATPTFDEGTEGTDHLPKGALIGVSVTFGLLLLLTIIGVLAWREQNKQKEDYLNITPQDHRQNEHSASSEVEYNSVVFKKRNSERRLHQSHCPAVEDDHTIYSSVVNI</sequence>
<dbReference type="PROSITE" id="PS50835">
    <property type="entry name" value="IG_LIKE"/>
    <property type="match status" value="1"/>
</dbReference>
<evidence type="ECO:0000313" key="7">
    <source>
        <dbReference type="Proteomes" id="UP000515152"/>
    </source>
</evidence>
<feature type="domain" description="Ig-like" evidence="6">
    <location>
        <begin position="125"/>
        <end position="228"/>
    </location>
</feature>
<evidence type="ECO:0000256" key="5">
    <source>
        <dbReference type="SAM" id="SignalP"/>
    </source>
</evidence>
<proteinExistence type="predicted"/>
<organism evidence="7 8">
    <name type="scientific">Clupea harengus</name>
    <name type="common">Atlantic herring</name>
    <dbReference type="NCBI Taxonomy" id="7950"/>
    <lineage>
        <taxon>Eukaryota</taxon>
        <taxon>Metazoa</taxon>
        <taxon>Chordata</taxon>
        <taxon>Craniata</taxon>
        <taxon>Vertebrata</taxon>
        <taxon>Euteleostomi</taxon>
        <taxon>Actinopterygii</taxon>
        <taxon>Neopterygii</taxon>
        <taxon>Teleostei</taxon>
        <taxon>Clupei</taxon>
        <taxon>Clupeiformes</taxon>
        <taxon>Clupeoidei</taxon>
        <taxon>Clupeidae</taxon>
        <taxon>Clupea</taxon>
    </lineage>
</organism>
<name>A0A6P8EVC4_CLUHA</name>
<dbReference type="GO" id="GO:0005886">
    <property type="term" value="C:plasma membrane"/>
    <property type="evidence" value="ECO:0007669"/>
    <property type="project" value="TreeGrafter"/>
</dbReference>